<dbReference type="AlphaFoldDB" id="A0A2P5BS16"/>
<comment type="caution">
    <text evidence="1">The sequence shown here is derived from an EMBL/GenBank/DDBJ whole genome shotgun (WGS) entry which is preliminary data.</text>
</comment>
<reference evidence="2" key="1">
    <citation type="submission" date="2016-06" db="EMBL/GenBank/DDBJ databases">
        <title>Parallel loss of symbiosis genes in relatives of nitrogen-fixing non-legume Parasponia.</title>
        <authorList>
            <person name="Van Velzen R."/>
            <person name="Holmer R."/>
            <person name="Bu F."/>
            <person name="Rutten L."/>
            <person name="Van Zeijl A."/>
            <person name="Liu W."/>
            <person name="Santuari L."/>
            <person name="Cao Q."/>
            <person name="Sharma T."/>
            <person name="Shen D."/>
            <person name="Roswanjaya Y."/>
            <person name="Wardhani T."/>
            <person name="Kalhor M.S."/>
            <person name="Jansen J."/>
            <person name="Van den Hoogen J."/>
            <person name="Gungor B."/>
            <person name="Hartog M."/>
            <person name="Hontelez J."/>
            <person name="Verver J."/>
            <person name="Yang W.-C."/>
            <person name="Schijlen E."/>
            <person name="Repin R."/>
            <person name="Schilthuizen M."/>
            <person name="Schranz E."/>
            <person name="Heidstra R."/>
            <person name="Miyata K."/>
            <person name="Fedorova E."/>
            <person name="Kohlen W."/>
            <person name="Bisseling T."/>
            <person name="Smit S."/>
            <person name="Geurts R."/>
        </authorList>
    </citation>
    <scope>NUCLEOTIDE SEQUENCE [LARGE SCALE GENOMIC DNA]</scope>
    <source>
        <strain evidence="2">cv. WU1-14</strain>
    </source>
</reference>
<sequence>MTAVGKSSQIQILFGRVKKRPLTDPQDRATLMESVACPLCGLEPKIVEHLCFKCVPWLALFGSCLLGASGQGLSLTRCDFYRQNDGLSSIPMFGSETRMLLLQLLLVRTIWQSIFAYKEVVPFIKPTIAKVTKDQRLLHLHVVIERDSAQALTTLAGECLATSWSMKQWCEIVDTFSKILTFESFSNSA</sequence>
<evidence type="ECO:0000313" key="1">
    <source>
        <dbReference type="EMBL" id="PON51534.1"/>
    </source>
</evidence>
<evidence type="ECO:0000313" key="2">
    <source>
        <dbReference type="Proteomes" id="UP000237105"/>
    </source>
</evidence>
<gene>
    <name evidence="1" type="ORF">PanWU01x14_216160</name>
</gene>
<name>A0A2P5BS16_PARAD</name>
<organism evidence="1 2">
    <name type="scientific">Parasponia andersonii</name>
    <name type="common">Sponia andersonii</name>
    <dbReference type="NCBI Taxonomy" id="3476"/>
    <lineage>
        <taxon>Eukaryota</taxon>
        <taxon>Viridiplantae</taxon>
        <taxon>Streptophyta</taxon>
        <taxon>Embryophyta</taxon>
        <taxon>Tracheophyta</taxon>
        <taxon>Spermatophyta</taxon>
        <taxon>Magnoliopsida</taxon>
        <taxon>eudicotyledons</taxon>
        <taxon>Gunneridae</taxon>
        <taxon>Pentapetalae</taxon>
        <taxon>rosids</taxon>
        <taxon>fabids</taxon>
        <taxon>Rosales</taxon>
        <taxon>Cannabaceae</taxon>
        <taxon>Parasponia</taxon>
    </lineage>
</organism>
<keyword evidence="2" id="KW-1185">Reference proteome</keyword>
<dbReference type="EMBL" id="JXTB01000232">
    <property type="protein sequence ID" value="PON51534.1"/>
    <property type="molecule type" value="Genomic_DNA"/>
</dbReference>
<proteinExistence type="predicted"/>
<protein>
    <submittedName>
        <fullName evidence="1">Uncharacterized protein</fullName>
    </submittedName>
</protein>
<accession>A0A2P5BS16</accession>
<dbReference type="Proteomes" id="UP000237105">
    <property type="component" value="Unassembled WGS sequence"/>
</dbReference>